<feature type="region of interest" description="Disordered" evidence="5">
    <location>
        <begin position="858"/>
        <end position="907"/>
    </location>
</feature>
<feature type="compositionally biased region" description="Basic and acidic residues" evidence="5">
    <location>
        <begin position="1536"/>
        <end position="1546"/>
    </location>
</feature>
<feature type="compositionally biased region" description="Basic and acidic residues" evidence="5">
    <location>
        <begin position="1962"/>
        <end position="1982"/>
    </location>
</feature>
<evidence type="ECO:0000256" key="5">
    <source>
        <dbReference type="SAM" id="MobiDB-lite"/>
    </source>
</evidence>
<feature type="compositionally biased region" description="Low complexity" evidence="5">
    <location>
        <begin position="1712"/>
        <end position="1736"/>
    </location>
</feature>
<gene>
    <name evidence="9" type="ORF">B0A50_00165</name>
</gene>
<feature type="compositionally biased region" description="Basic and acidic residues" evidence="5">
    <location>
        <begin position="858"/>
        <end position="867"/>
    </location>
</feature>
<sequence>MRTRAQAADPTALDLPYLSTTFDIPEPNLQALLDAPTTDLVQSFLASLSNKGQDFDSLQAEKLKVDVELENTVRTSETKVRAQKGQVTKHAKEIEELRAKLNEAESARESLASELDQLRSSTSGSSAETTTLRQRIDTLEASNRDALALIESKSTEKDRVATQLSEQHTKLLSLRREISGLEEKNQKLENAASGQKFKEQNLQQEIELLKRNNEWHSSELQTRTQEHAKFRKERNARIASLQRELEDSSAGVETLKRTEGALRQRLEELQSKTDEAFAKIAGLQEEGVRKEQDFRTALDSTKRLADLQAQSASTHKARLQEVQAQVDQIKEDAAEEIGRLQAEIETERSDKETVESKVAELELQVEKLEQNATRSGAGTPMRNGGFNPATPTRGGSPSGAMPGSLRKSVNGLSWTQLYSNYMETKQELEFEKGRCAKLTEHLDELVNAVESRSPEIMELKADQERLEQQVLDFSNLLDDANQTRESAVKESQHWQNEAAGAERESEILRQQLRDLSAQIKMLLVEIQSYERGLGEMSAQERVALERAARGELVEGAEQDVSTTDTDRFINERLVIFHSVSDLQQKNEQMLRLTRTLGQQLEGEEAREKERQTAAFASENEELKSRVQRLEDELQATVTQIDSYMKERDMFRRMLQHRGQLAPDADVQSLFGQSMGPPATPRRNGGELEPPTPRSRDVEDLNKLLKEQQSFFDQYRNESTTDRRTLKEQVDVLAREKSNLQADIARAQSQLQLAAERHEMLSSNFSALRNENAELAKRSQNMSETAARQDLRTQQVAEELVEARSMADSLRRENANSKAEKDFWKRIETRLTDDNKSLVDERSRLNKLVTDLQNLQNERELAESETRRRLQSRTESLESELAETKKKLEHEVEESRKASLRREYDDGQSRTRIDDLVKSLGNVREELIAAKTTRDQLQGRVEEMKIDLRSAEEKVVALQPRSTPRTQTQQDAQQNGESIGEGDDEELSAEQRLAIEVSELKRDLELARNELEAARQQVEQYRSISQSTEEELASFNETSEQYKEETDRMISAKDDKITALEQRIEDLASELTTTNNNLSELRTKNDEATRALDEQKVGFDADLARLRDDAERHTEEKKLYQEDLKAQAEIAQQAQQSYEDELLKHAEAARSLQSVRKEYNELRTEVAGIRAESEGAKQSLENGEENWNGQRDKLEREIQEAKRKREDVDRQNQLLHEQMESFSSELAALRAGRQQINSVGGEGEEGGAAGSPGRGGDGSLQEVIRFLRREKEIVDVQYELSIQEAKRVQQQLDYSNGQIDELRQKLAEERRHSQERTASEASTSRLTQTINELNLFREANTTLREEARQARVRLEERSVEIERLYVEIEPLKARVGELEGDVEIKDGELKLLQDDRDHWRERTQNIISKYDRVDPAELESMKSQIDELKASNDRLNAEQEPLKEQFEQAKASKMEAVSAEGRQWQDRIDRFKEQAKNQNRKQNARIVELQAELKTAKTAEEEVKANLEEVVKERDVLKAAKEQNDEEGEVREDGEEDHVTLHARIAEAEANASEHAQRVEELDNQVSTLKSHAEEHEKSISVLTQQLEAAQSVQAQSDADGQSAKVAELGIQVSELQQQLAAAQQQIQQPEGDDPSSKIAELESQIADLQQQLQVANQETGGAYESSRVAELESQVTDLQQQLDIARQQAGSEDQSAYVAELEGRVAELQQQLESASQQIGSEVQPEQARQAEQPAVDTDALEKLKQELTSAQQEVETLRASVEQTSAQASDDEHPEVKRMREEKDKYIAEMKDQHTLAVQQLKEENERKLQQQRDNLKRQLAEKKAQYQEEGKQEVIAEHSTEMQKLQEEHEKAVAELKEAHAAELEKLSKAGTAAVENAAEAMSPVKAEKSTDAADAGSIDLSQLTDAQVHDLLLDLSNEQVSDLLKTHERAKGILRTNINKGVTKETEQLTATVAEKDQEISEKNQDISQKDQEISELKKAQGSAANAGDEARVKELAERLEAVQAEKEKAVQTAIENAEKKAKVQISQRDIANAKLNYIKKAATETPEKPVKEVWRVAQTQKPAPKPTAVTALGAAGSPSMNSNIPSSPGQAQETPQSPSTQTQASKASAFGQSSASSLPSAGTFGQPSQGGALAQPARRPSAPPQQGSGPNPQAASFAPFGQNAGTGPAALQSLRTGIPPPGSFGTSGLPRAGGAAGRGGANGYSIQGTANQQGSRGSALPRGGGNSGRSGRGGNYNSGLPRGGGGQNNAGRKRSYDGGEGGDAKRTRGGGPGNGA</sequence>
<feature type="compositionally biased region" description="Acidic residues" evidence="5">
    <location>
        <begin position="1523"/>
        <end position="1535"/>
    </location>
</feature>
<feature type="coiled-coil region" evidence="4">
    <location>
        <begin position="164"/>
        <end position="286"/>
    </location>
</feature>
<feature type="compositionally biased region" description="Polar residues" evidence="5">
    <location>
        <begin position="2208"/>
        <end position="2220"/>
    </location>
</feature>
<dbReference type="InterPro" id="IPR057577">
    <property type="entry name" value="Nucleoprot-TPR/MLP1_dom"/>
</dbReference>
<feature type="compositionally biased region" description="Basic and acidic residues" evidence="5">
    <location>
        <begin position="1771"/>
        <end position="1780"/>
    </location>
</feature>
<feature type="region of interest" description="Disordered" evidence="5">
    <location>
        <begin position="1172"/>
        <end position="1191"/>
    </location>
</feature>
<evidence type="ECO:0000256" key="3">
    <source>
        <dbReference type="ARBA" id="ARBA00023242"/>
    </source>
</evidence>
<comment type="subcellular location">
    <subcellularLocation>
        <location evidence="1">Nucleus</location>
    </subcellularLocation>
</comment>
<feature type="compositionally biased region" description="Basic and acidic residues" evidence="5">
    <location>
        <begin position="2258"/>
        <end position="2270"/>
    </location>
</feature>
<feature type="compositionally biased region" description="Gly residues" evidence="5">
    <location>
        <begin position="2226"/>
        <end position="2252"/>
    </location>
</feature>
<feature type="compositionally biased region" description="Basic and acidic residues" evidence="5">
    <location>
        <begin position="1039"/>
        <end position="1048"/>
    </location>
</feature>
<evidence type="ECO:0000259" key="8">
    <source>
        <dbReference type="Pfam" id="PF25785"/>
    </source>
</evidence>
<dbReference type="Pfam" id="PF25785">
    <property type="entry name" value="TPR"/>
    <property type="match status" value="1"/>
</dbReference>
<dbReference type="Pfam" id="PF07926">
    <property type="entry name" value="TPR_MLP1_2"/>
    <property type="match status" value="1"/>
</dbReference>
<accession>A0A4U0UHX4</accession>
<dbReference type="PANTHER" id="PTHR18898">
    <property type="entry name" value="NUCLEOPROTEIN TPR-RELATED"/>
    <property type="match status" value="1"/>
</dbReference>
<proteinExistence type="predicted"/>
<feature type="coiled-coil region" evidence="4">
    <location>
        <begin position="456"/>
        <end position="532"/>
    </location>
</feature>
<organism evidence="9 10">
    <name type="scientific">Salinomyces thailandicus</name>
    <dbReference type="NCBI Taxonomy" id="706561"/>
    <lineage>
        <taxon>Eukaryota</taxon>
        <taxon>Fungi</taxon>
        <taxon>Dikarya</taxon>
        <taxon>Ascomycota</taxon>
        <taxon>Pezizomycotina</taxon>
        <taxon>Dothideomycetes</taxon>
        <taxon>Dothideomycetidae</taxon>
        <taxon>Mycosphaerellales</taxon>
        <taxon>Teratosphaeriaceae</taxon>
        <taxon>Salinomyces</taxon>
    </lineage>
</organism>
<dbReference type="GO" id="GO:0005643">
    <property type="term" value="C:nuclear pore"/>
    <property type="evidence" value="ECO:0007669"/>
    <property type="project" value="TreeGrafter"/>
</dbReference>
<feature type="coiled-coil region" evidence="4">
    <location>
        <begin position="605"/>
        <end position="646"/>
    </location>
</feature>
<feature type="region of interest" description="Disordered" evidence="5">
    <location>
        <begin position="1805"/>
        <end position="1834"/>
    </location>
</feature>
<dbReference type="InterPro" id="IPR012929">
    <property type="entry name" value="Nucleoprot-TPR/MLP1-2_dom"/>
</dbReference>
<feature type="compositionally biased region" description="Polar residues" evidence="5">
    <location>
        <begin position="2114"/>
        <end position="2133"/>
    </location>
</feature>
<keyword evidence="2 4" id="KW-0175">Coiled coil</keyword>
<dbReference type="PANTHER" id="PTHR18898:SF2">
    <property type="entry name" value="NUCLEOPROTEIN TPR"/>
    <property type="match status" value="1"/>
</dbReference>
<feature type="region of interest" description="Disordered" evidence="5">
    <location>
        <begin position="1712"/>
        <end position="1780"/>
    </location>
</feature>
<feature type="region of interest" description="Disordered" evidence="5">
    <location>
        <begin position="1518"/>
        <end position="1581"/>
    </location>
</feature>
<feature type="coiled-coil region" evidence="4">
    <location>
        <begin position="80"/>
        <end position="121"/>
    </location>
</feature>
<feature type="compositionally biased region" description="Basic and acidic residues" evidence="5">
    <location>
        <begin position="2046"/>
        <end position="2058"/>
    </location>
</feature>
<evidence type="ECO:0000313" key="9">
    <source>
        <dbReference type="EMBL" id="TKA34185.1"/>
    </source>
</evidence>
<feature type="domain" description="Nucleoprotein TPR/MLP1-2" evidence="6">
    <location>
        <begin position="1094"/>
        <end position="1220"/>
    </location>
</feature>
<dbReference type="InterPro" id="IPR057974">
    <property type="entry name" value="NUA/TPR/MLP1-2-like_dom"/>
</dbReference>
<feature type="compositionally biased region" description="Low complexity" evidence="5">
    <location>
        <begin position="958"/>
        <end position="969"/>
    </location>
</feature>
<dbReference type="Pfam" id="PF25481">
    <property type="entry name" value="Nucleoprot-TPR"/>
    <property type="match status" value="1"/>
</dbReference>
<evidence type="ECO:0000256" key="1">
    <source>
        <dbReference type="ARBA" id="ARBA00004123"/>
    </source>
</evidence>
<feature type="domain" description="Nucleoprotein TPR/MPL1" evidence="7">
    <location>
        <begin position="195"/>
        <end position="269"/>
    </location>
</feature>
<evidence type="ECO:0000313" key="10">
    <source>
        <dbReference type="Proteomes" id="UP000308549"/>
    </source>
</evidence>
<keyword evidence="10" id="KW-1185">Reference proteome</keyword>
<feature type="compositionally biased region" description="Low complexity" evidence="5">
    <location>
        <begin position="2081"/>
        <end position="2113"/>
    </location>
</feature>
<feature type="compositionally biased region" description="Gly residues" evidence="5">
    <location>
        <begin position="1245"/>
        <end position="1257"/>
    </location>
</feature>
<evidence type="ECO:0000259" key="6">
    <source>
        <dbReference type="Pfam" id="PF07926"/>
    </source>
</evidence>
<reference evidence="9 10" key="1">
    <citation type="submission" date="2017-03" db="EMBL/GenBank/DDBJ databases">
        <title>Genomes of endolithic fungi from Antarctica.</title>
        <authorList>
            <person name="Coleine C."/>
            <person name="Masonjones S."/>
            <person name="Stajich J.E."/>
        </authorList>
    </citation>
    <scope>NUCLEOTIDE SEQUENCE [LARGE SCALE GENOMIC DNA]</scope>
    <source>
        <strain evidence="9 10">CCFEE 6315</strain>
    </source>
</reference>
<name>A0A4U0UHX4_9PEZI</name>
<comment type="caution">
    <text evidence="9">The sequence shown here is derived from an EMBL/GenBank/DDBJ whole genome shotgun (WGS) entry which is preliminary data.</text>
</comment>
<dbReference type="OrthoDB" id="343070at2759"/>
<keyword evidence="3" id="KW-0539">Nucleus</keyword>
<feature type="region of interest" description="Disordered" evidence="5">
    <location>
        <begin position="1237"/>
        <end position="1257"/>
    </location>
</feature>
<dbReference type="GO" id="GO:0006606">
    <property type="term" value="P:protein import into nucleus"/>
    <property type="evidence" value="ECO:0007669"/>
    <property type="project" value="InterPro"/>
</dbReference>
<feature type="region of interest" description="Disordered" evidence="5">
    <location>
        <begin position="1024"/>
        <end position="1048"/>
    </location>
</feature>
<feature type="region of interest" description="Disordered" evidence="5">
    <location>
        <begin position="1962"/>
        <end position="1994"/>
    </location>
</feature>
<feature type="compositionally biased region" description="Low complexity" evidence="5">
    <location>
        <begin position="2136"/>
        <end position="2150"/>
    </location>
</feature>
<dbReference type="Gene3D" id="6.10.140.920">
    <property type="match status" value="1"/>
</dbReference>
<feature type="coiled-coil region" evidence="4">
    <location>
        <begin position="312"/>
        <end position="371"/>
    </location>
</feature>
<dbReference type="GO" id="GO:0006406">
    <property type="term" value="P:mRNA export from nucleus"/>
    <property type="evidence" value="ECO:0007669"/>
    <property type="project" value="TreeGrafter"/>
</dbReference>
<feature type="compositionally biased region" description="Polar residues" evidence="5">
    <location>
        <begin position="1178"/>
        <end position="1188"/>
    </location>
</feature>
<feature type="region of interest" description="Disordered" evidence="5">
    <location>
        <begin position="953"/>
        <end position="986"/>
    </location>
</feature>
<dbReference type="EMBL" id="NAJL01000001">
    <property type="protein sequence ID" value="TKA34185.1"/>
    <property type="molecule type" value="Genomic_DNA"/>
</dbReference>
<feature type="domain" description="NUA/TPR/MLP1-2-like" evidence="8">
    <location>
        <begin position="491"/>
        <end position="605"/>
    </location>
</feature>
<feature type="region of interest" description="Disordered" evidence="5">
    <location>
        <begin position="668"/>
        <end position="696"/>
    </location>
</feature>
<dbReference type="Proteomes" id="UP000308549">
    <property type="component" value="Unassembled WGS sequence"/>
</dbReference>
<feature type="compositionally biased region" description="Basic and acidic residues" evidence="5">
    <location>
        <begin position="881"/>
        <end position="907"/>
    </location>
</feature>
<evidence type="ECO:0000259" key="7">
    <source>
        <dbReference type="Pfam" id="PF25481"/>
    </source>
</evidence>
<protein>
    <submittedName>
        <fullName evidence="9">Uncharacterized protein</fullName>
    </submittedName>
</protein>
<dbReference type="GO" id="GO:0017056">
    <property type="term" value="F:structural constituent of nuclear pore"/>
    <property type="evidence" value="ECO:0007669"/>
    <property type="project" value="TreeGrafter"/>
</dbReference>
<feature type="region of interest" description="Disordered" evidence="5">
    <location>
        <begin position="2046"/>
        <end position="2280"/>
    </location>
</feature>
<feature type="region of interest" description="Disordered" evidence="5">
    <location>
        <begin position="372"/>
        <end position="404"/>
    </location>
</feature>
<evidence type="ECO:0000256" key="4">
    <source>
        <dbReference type="SAM" id="Coils"/>
    </source>
</evidence>
<evidence type="ECO:0000256" key="2">
    <source>
        <dbReference type="ARBA" id="ARBA00023054"/>
    </source>
</evidence>